<protein>
    <submittedName>
        <fullName evidence="2">Uncharacterized protein</fullName>
    </submittedName>
</protein>
<keyword evidence="1" id="KW-1133">Transmembrane helix</keyword>
<evidence type="ECO:0000256" key="1">
    <source>
        <dbReference type="SAM" id="Phobius"/>
    </source>
</evidence>
<name>A0A075GXQ4_9ARCH</name>
<sequence>MFRPERIVEKKSALFSIVVAGVVAILALPIIVPHLLHGYHIAHIFLHVGGITLAVFITILASFAYSRLKTKRLLLSAIAFSNFIAAEFVLLIDTTWPTIYDLGEMPLSEVGHLLTFATLGLLALGVFRND</sequence>
<dbReference type="AlphaFoldDB" id="A0A075GXQ4"/>
<feature type="transmembrane region" description="Helical" evidence="1">
    <location>
        <begin position="12"/>
        <end position="32"/>
    </location>
</feature>
<keyword evidence="1" id="KW-0472">Membrane</keyword>
<feature type="transmembrane region" description="Helical" evidence="1">
    <location>
        <begin position="110"/>
        <end position="127"/>
    </location>
</feature>
<organism evidence="2">
    <name type="scientific">uncultured marine thaumarchaeote KM3_31_G08</name>
    <dbReference type="NCBI Taxonomy" id="1456121"/>
    <lineage>
        <taxon>Archaea</taxon>
        <taxon>Nitrososphaerota</taxon>
        <taxon>environmental samples</taxon>
    </lineage>
</organism>
<proteinExistence type="predicted"/>
<evidence type="ECO:0000313" key="2">
    <source>
        <dbReference type="EMBL" id="AIF08651.1"/>
    </source>
</evidence>
<feature type="transmembrane region" description="Helical" evidence="1">
    <location>
        <begin position="44"/>
        <end position="66"/>
    </location>
</feature>
<reference evidence="2" key="1">
    <citation type="journal article" date="2014" name="Genome Biol. Evol.">
        <title>Pangenome evidence for extensive interdomain horizontal transfer affecting lineage core and shell genes in uncultured planktonic thaumarchaeota and euryarchaeota.</title>
        <authorList>
            <person name="Deschamps P."/>
            <person name="Zivanovic Y."/>
            <person name="Moreira D."/>
            <person name="Rodriguez-Valera F."/>
            <person name="Lopez-Garcia P."/>
        </authorList>
    </citation>
    <scope>NUCLEOTIDE SEQUENCE</scope>
</reference>
<accession>A0A075GXQ4</accession>
<feature type="transmembrane region" description="Helical" evidence="1">
    <location>
        <begin position="73"/>
        <end position="90"/>
    </location>
</feature>
<keyword evidence="1" id="KW-0812">Transmembrane</keyword>
<dbReference type="EMBL" id="KF900837">
    <property type="protein sequence ID" value="AIF08651.1"/>
    <property type="molecule type" value="Genomic_DNA"/>
</dbReference>